<dbReference type="Gene3D" id="3.40.50.300">
    <property type="entry name" value="P-loop containing nucleotide triphosphate hydrolases"/>
    <property type="match status" value="1"/>
</dbReference>
<dbReference type="SUPFAM" id="SSF52540">
    <property type="entry name" value="P-loop containing nucleoside triphosphate hydrolases"/>
    <property type="match status" value="1"/>
</dbReference>
<dbReference type="EMBL" id="JBAWKY010000002">
    <property type="protein sequence ID" value="MEI4462727.1"/>
    <property type="molecule type" value="Genomic_DNA"/>
</dbReference>
<dbReference type="PANTHER" id="PTHR42939:SF1">
    <property type="entry name" value="ABC TRANSPORTER ATP-BINDING PROTEIN ALBC-RELATED"/>
    <property type="match status" value="1"/>
</dbReference>
<organism evidence="5 6">
    <name type="scientific">Exiguobacterium indicum</name>
    <dbReference type="NCBI Taxonomy" id="296995"/>
    <lineage>
        <taxon>Bacteria</taxon>
        <taxon>Bacillati</taxon>
        <taxon>Bacillota</taxon>
        <taxon>Bacilli</taxon>
        <taxon>Bacillales</taxon>
        <taxon>Bacillales Family XII. Incertae Sedis</taxon>
        <taxon>Exiguobacterium</taxon>
    </lineage>
</organism>
<evidence type="ECO:0000313" key="6">
    <source>
        <dbReference type="Proteomes" id="UP001387110"/>
    </source>
</evidence>
<name>A0ABU8EIN4_9BACL</name>
<dbReference type="GO" id="GO:0005524">
    <property type="term" value="F:ATP binding"/>
    <property type="evidence" value="ECO:0007669"/>
    <property type="project" value="UniProtKB-KW"/>
</dbReference>
<evidence type="ECO:0000259" key="4">
    <source>
        <dbReference type="PROSITE" id="PS50893"/>
    </source>
</evidence>
<keyword evidence="3 5" id="KW-0067">ATP-binding</keyword>
<dbReference type="PROSITE" id="PS00211">
    <property type="entry name" value="ABC_TRANSPORTER_1"/>
    <property type="match status" value="1"/>
</dbReference>
<dbReference type="PANTHER" id="PTHR42939">
    <property type="entry name" value="ABC TRANSPORTER ATP-BINDING PROTEIN ALBC-RELATED"/>
    <property type="match status" value="1"/>
</dbReference>
<dbReference type="InterPro" id="IPR003439">
    <property type="entry name" value="ABC_transporter-like_ATP-bd"/>
</dbReference>
<dbReference type="Pfam" id="PF00005">
    <property type="entry name" value="ABC_tran"/>
    <property type="match status" value="1"/>
</dbReference>
<evidence type="ECO:0000256" key="2">
    <source>
        <dbReference type="ARBA" id="ARBA00022741"/>
    </source>
</evidence>
<evidence type="ECO:0000313" key="5">
    <source>
        <dbReference type="EMBL" id="MEI4462727.1"/>
    </source>
</evidence>
<gene>
    <name evidence="5" type="ORF">SZL87_09850</name>
</gene>
<feature type="domain" description="ABC transporter" evidence="4">
    <location>
        <begin position="2"/>
        <end position="221"/>
    </location>
</feature>
<evidence type="ECO:0000256" key="3">
    <source>
        <dbReference type="ARBA" id="ARBA00022840"/>
    </source>
</evidence>
<sequence>MLEVHGLHKKYGRKRPVLQGVSFSVPLNQLTCLIGLNGEGKSTILKGIMGLVPLDAGTVVVDGETSRERIAFVPDISTMPGYMTVGDAILYMQDFYPDWNQKNAEELMTIFKLLSTDQIRDLSKGNKAKVNLLLGFSLDRPYLLLDEPLAGIDLFTKEQIAWIFSSHYMEGRGILMTTHEIAEVEHLIDRVVYLQDGKVVHEDDAEEMRELYGKSVQDRMREVFQR</sequence>
<accession>A0ABU8EIN4</accession>
<proteinExistence type="predicted"/>
<dbReference type="InterPro" id="IPR051782">
    <property type="entry name" value="ABC_Transporter_VariousFunc"/>
</dbReference>
<comment type="caution">
    <text evidence="5">The sequence shown here is derived from an EMBL/GenBank/DDBJ whole genome shotgun (WGS) entry which is preliminary data.</text>
</comment>
<dbReference type="InterPro" id="IPR017871">
    <property type="entry name" value="ABC_transporter-like_CS"/>
</dbReference>
<reference evidence="5 6" key="1">
    <citation type="submission" date="2023-12" db="EMBL/GenBank/DDBJ databases">
        <authorList>
            <person name="Easwaran N."/>
            <person name="Lazarus H.P.S."/>
        </authorList>
    </citation>
    <scope>NUCLEOTIDE SEQUENCE [LARGE SCALE GENOMIC DNA]</scope>
    <source>
        <strain evidence="5 6">VIT-2023</strain>
    </source>
</reference>
<dbReference type="SMART" id="SM00382">
    <property type="entry name" value="AAA"/>
    <property type="match status" value="1"/>
</dbReference>
<dbReference type="InterPro" id="IPR003593">
    <property type="entry name" value="AAA+_ATPase"/>
</dbReference>
<dbReference type="InterPro" id="IPR027417">
    <property type="entry name" value="P-loop_NTPase"/>
</dbReference>
<keyword evidence="1" id="KW-0813">Transport</keyword>
<keyword evidence="2" id="KW-0547">Nucleotide-binding</keyword>
<protein>
    <submittedName>
        <fullName evidence="5">ABC transporter ATP-binding protein</fullName>
    </submittedName>
</protein>
<dbReference type="Proteomes" id="UP001387110">
    <property type="component" value="Unassembled WGS sequence"/>
</dbReference>
<dbReference type="RefSeq" id="WP_336449257.1">
    <property type="nucleotide sequence ID" value="NZ_JBAWKY010000002.1"/>
</dbReference>
<evidence type="ECO:0000256" key="1">
    <source>
        <dbReference type="ARBA" id="ARBA00022448"/>
    </source>
</evidence>
<dbReference type="PROSITE" id="PS50893">
    <property type="entry name" value="ABC_TRANSPORTER_2"/>
    <property type="match status" value="1"/>
</dbReference>
<keyword evidence="6" id="KW-1185">Reference proteome</keyword>
<dbReference type="CDD" id="cd03230">
    <property type="entry name" value="ABC_DR_subfamily_A"/>
    <property type="match status" value="1"/>
</dbReference>